<organism evidence="1 2">
    <name type="scientific">Variovorax paradoxus</name>
    <dbReference type="NCBI Taxonomy" id="34073"/>
    <lineage>
        <taxon>Bacteria</taxon>
        <taxon>Pseudomonadati</taxon>
        <taxon>Pseudomonadota</taxon>
        <taxon>Betaproteobacteria</taxon>
        <taxon>Burkholderiales</taxon>
        <taxon>Comamonadaceae</taxon>
        <taxon>Variovorax</taxon>
    </lineage>
</organism>
<dbReference type="SUPFAM" id="SSF141571">
    <property type="entry name" value="Pentapeptide repeat-like"/>
    <property type="match status" value="1"/>
</dbReference>
<dbReference type="EMBL" id="CP045644">
    <property type="protein sequence ID" value="QFZ82520.1"/>
    <property type="molecule type" value="Genomic_DNA"/>
</dbReference>
<protein>
    <recommendedName>
        <fullName evidence="3">Pentapeptide repeat-containing protein</fullName>
    </recommendedName>
</protein>
<dbReference type="RefSeq" id="WP_153281355.1">
    <property type="nucleotide sequence ID" value="NZ_CP045644.1"/>
</dbReference>
<sequence>MSSKPNIKNFSRIYRYLQDPDLRTRETGDALLTIEGAEFSGLNLQGLVWRHVKFVNCDFAGAYEIKLDRLEKSTFENCKFVGIHGFGDMVDVTLHRCAFDGETYVMGYSDSKRLVFDDCNFVGTDSNRNHWGAVGGYGEAEFVRCKGKWFDLSGLTQLVIRDCEFETVSSKHDPREVANVHAPVLIERSKLRGTFNMVASSIQSLTIRDTVIDALDLTDTTIKGEVTMERVRAGKLGMAVASGQALALKAVIVTGNGQEVFYLSANRFASALLENCVLPDNLSGEKPWMGGAQKEPAYQARPPLNKNLTIRKSKASRLDASYLNTAHLVLDGSEFNHLDLSYGRIGLMEMNNTQIGFSLDLTHCQVNDFKQTGGTSLKSLGGLKLDGSNINLPQ</sequence>
<dbReference type="Gene3D" id="2.160.20.80">
    <property type="entry name" value="E3 ubiquitin-protein ligase SopA"/>
    <property type="match status" value="1"/>
</dbReference>
<name>A0A5Q0LYK2_VARPD</name>
<proteinExistence type="predicted"/>
<reference evidence="1 2" key="1">
    <citation type="submission" date="2019-10" db="EMBL/GenBank/DDBJ databases">
        <title>Complete genome sequence of Variovorax paradoxus 5C-2.</title>
        <authorList>
            <person name="Gogoleva N.E."/>
            <person name="Balkin A.S."/>
        </authorList>
    </citation>
    <scope>NUCLEOTIDE SEQUENCE [LARGE SCALE GENOMIC DNA]</scope>
    <source>
        <strain evidence="1 2">5C-2</strain>
    </source>
</reference>
<evidence type="ECO:0000313" key="1">
    <source>
        <dbReference type="EMBL" id="QFZ82520.1"/>
    </source>
</evidence>
<accession>A0A5Q0LYK2</accession>
<gene>
    <name evidence="1" type="ORF">GFK26_06980</name>
</gene>
<dbReference type="AlphaFoldDB" id="A0A5Q0LYK2"/>
<evidence type="ECO:0000313" key="2">
    <source>
        <dbReference type="Proteomes" id="UP000326780"/>
    </source>
</evidence>
<evidence type="ECO:0008006" key="3">
    <source>
        <dbReference type="Google" id="ProtNLM"/>
    </source>
</evidence>
<dbReference type="Proteomes" id="UP000326780">
    <property type="component" value="Chromosome"/>
</dbReference>